<accession>A0ABQ5C5C3</accession>
<feature type="compositionally biased region" description="Basic and acidic residues" evidence="1">
    <location>
        <begin position="108"/>
        <end position="142"/>
    </location>
</feature>
<dbReference type="EMBL" id="BQNB010013918">
    <property type="protein sequence ID" value="GJT21818.1"/>
    <property type="molecule type" value="Genomic_DNA"/>
</dbReference>
<gene>
    <name evidence="3" type="ORF">Tco_0891755</name>
</gene>
<reference evidence="3" key="2">
    <citation type="submission" date="2022-01" db="EMBL/GenBank/DDBJ databases">
        <authorList>
            <person name="Yamashiro T."/>
            <person name="Shiraishi A."/>
            <person name="Satake H."/>
            <person name="Nakayama K."/>
        </authorList>
    </citation>
    <scope>NUCLEOTIDE SEQUENCE</scope>
</reference>
<evidence type="ECO:0000256" key="1">
    <source>
        <dbReference type="SAM" id="MobiDB-lite"/>
    </source>
</evidence>
<name>A0ABQ5C5C3_9ASTR</name>
<comment type="caution">
    <text evidence="3">The sequence shown here is derived from an EMBL/GenBank/DDBJ whole genome shotgun (WGS) entry which is preliminary data.</text>
</comment>
<proteinExistence type="predicted"/>
<evidence type="ECO:0000313" key="4">
    <source>
        <dbReference type="Proteomes" id="UP001151760"/>
    </source>
</evidence>
<keyword evidence="4" id="KW-1185">Reference proteome</keyword>
<organism evidence="3 4">
    <name type="scientific">Tanacetum coccineum</name>
    <dbReference type="NCBI Taxonomy" id="301880"/>
    <lineage>
        <taxon>Eukaryota</taxon>
        <taxon>Viridiplantae</taxon>
        <taxon>Streptophyta</taxon>
        <taxon>Embryophyta</taxon>
        <taxon>Tracheophyta</taxon>
        <taxon>Spermatophyta</taxon>
        <taxon>Magnoliopsida</taxon>
        <taxon>eudicotyledons</taxon>
        <taxon>Gunneridae</taxon>
        <taxon>Pentapetalae</taxon>
        <taxon>asterids</taxon>
        <taxon>campanulids</taxon>
        <taxon>Asterales</taxon>
        <taxon>Asteraceae</taxon>
        <taxon>Asteroideae</taxon>
        <taxon>Anthemideae</taxon>
        <taxon>Anthemidinae</taxon>
        <taxon>Tanacetum</taxon>
    </lineage>
</organism>
<sequence>MNLCVLRYQESGELGKHSLHGLMLHGERYDALLIVIKVGLGGTLGLQLEIPVLDFVSYWLPMNSGFFLLDYEENKMVDIVTFGGKTKTPPKDGKITGNVTLNNCNPKSSHDDGSKSSSDDGKNVDEDPRKDSECKDQEKEDNVNSTNNVNIANNVNIVSSTVNAAGTNEVNAVVGKTSIELPYAPTMPALEYDNIFGFSRDDEDDGAVADINNLDTTIQVSPNLTTRIHKDHPLDQEEPKKAIHALKDPSWIEAMQDELLQFKLQEVWTLVDLPNGKRAIGSKWVFRNKKDEKGIMIRNKARLIKEEVYVCQPPGFEDLDFPDRVYKVEKALYRLNKLLELVYVDDIIFGSTKNELCDRAGFTP</sequence>
<evidence type="ECO:0000313" key="3">
    <source>
        <dbReference type="EMBL" id="GJT21818.1"/>
    </source>
</evidence>
<dbReference type="Proteomes" id="UP001151760">
    <property type="component" value="Unassembled WGS sequence"/>
</dbReference>
<dbReference type="InterPro" id="IPR013103">
    <property type="entry name" value="RVT_2"/>
</dbReference>
<evidence type="ECO:0000259" key="2">
    <source>
        <dbReference type="Pfam" id="PF07727"/>
    </source>
</evidence>
<reference evidence="3" key="1">
    <citation type="journal article" date="2022" name="Int. J. Mol. Sci.">
        <title>Draft Genome of Tanacetum Coccineum: Genomic Comparison of Closely Related Tanacetum-Family Plants.</title>
        <authorList>
            <person name="Yamashiro T."/>
            <person name="Shiraishi A."/>
            <person name="Nakayama K."/>
            <person name="Satake H."/>
        </authorList>
    </citation>
    <scope>NUCLEOTIDE SEQUENCE</scope>
</reference>
<feature type="domain" description="Reverse transcriptase Ty1/copia-type" evidence="2">
    <location>
        <begin position="266"/>
        <end position="304"/>
    </location>
</feature>
<protein>
    <submittedName>
        <fullName evidence="3">Ribonuclease H-like domain-containing protein</fullName>
    </submittedName>
</protein>
<feature type="region of interest" description="Disordered" evidence="1">
    <location>
        <begin position="87"/>
        <end position="147"/>
    </location>
</feature>
<dbReference type="Pfam" id="PF07727">
    <property type="entry name" value="RVT_2"/>
    <property type="match status" value="1"/>
</dbReference>